<organism evidence="8 9">
    <name type="scientific">Bacillus taeanensis</name>
    <dbReference type="NCBI Taxonomy" id="273032"/>
    <lineage>
        <taxon>Bacteria</taxon>
        <taxon>Bacillati</taxon>
        <taxon>Bacillota</taxon>
        <taxon>Bacilli</taxon>
        <taxon>Bacillales</taxon>
        <taxon>Bacillaceae</taxon>
        <taxon>Bacillus</taxon>
    </lineage>
</organism>
<dbReference type="EMBL" id="QOCW01000003">
    <property type="protein sequence ID" value="RBW70755.1"/>
    <property type="molecule type" value="Genomic_DNA"/>
</dbReference>
<sequence length="451" mass="50579">MKWNKVKKGKSFITAFIGVSTILTLIVSLSVSSVSAQENVDTFDWTRENVSNLTITDQNTAPKINKDELVGITSDSYIWDSWPLQDMNGHPAVVNGFKIIFALSVPKDVLPGKRHDTAEIHYFYSKDGKTWESGGPVFKDGKALGSRQWAGSSIVHKNGELQIFYTATGQKNETQLSYDQRIATATADISTTNTSVTFKNWSKHKIILEADGEYYQTKEQTGNKETSYAFRDPYFFQDPKTREKYLLFEANSAGKLENRPYKHAYIGSDEFRQNHVSPESSKAYNGSIGIAKAANNDSSKFELMPPLLEANYVNDELERPSVIVKGNNYYLFAKTHSEKFASGLNAPEGLYGFTSESLFGGYQPLNESGLVIANPTDNPYQAYSWMVMPNGTVTSFVNYVNVDEKDIYEIGEQSTEYQMEHFGGVLAPSLKISITRDETKILHEKKQGVFK</sequence>
<dbReference type="SUPFAM" id="SSF75005">
    <property type="entry name" value="Arabinanase/levansucrase/invertase"/>
    <property type="match status" value="1"/>
</dbReference>
<dbReference type="GO" id="GO:0046872">
    <property type="term" value="F:metal ion binding"/>
    <property type="evidence" value="ECO:0007669"/>
    <property type="project" value="UniProtKB-KW"/>
</dbReference>
<evidence type="ECO:0000256" key="2">
    <source>
        <dbReference type="PIRSR" id="PIRSR603469-1"/>
    </source>
</evidence>
<evidence type="ECO:0000313" key="9">
    <source>
        <dbReference type="Proteomes" id="UP000253314"/>
    </source>
</evidence>
<dbReference type="OrthoDB" id="2210426at2"/>
<dbReference type="RefSeq" id="WP_113804749.1">
    <property type="nucleotide sequence ID" value="NZ_QOCW01000003.1"/>
</dbReference>
<evidence type="ECO:0000256" key="6">
    <source>
        <dbReference type="RuleBase" id="RU361220"/>
    </source>
</evidence>
<dbReference type="Pfam" id="PF02435">
    <property type="entry name" value="Glyco_hydro_68"/>
    <property type="match status" value="1"/>
</dbReference>
<dbReference type="Proteomes" id="UP000253314">
    <property type="component" value="Unassembled WGS sequence"/>
</dbReference>
<dbReference type="AlphaFoldDB" id="A0A366Y054"/>
<evidence type="ECO:0000256" key="3">
    <source>
        <dbReference type="PIRSR" id="PIRSR603469-2"/>
    </source>
</evidence>
<feature type="active site" description="Nucleophile" evidence="2">
    <location>
        <position position="80"/>
    </location>
</feature>
<feature type="binding site" evidence="4">
    <location>
        <position position="285"/>
    </location>
    <ligand>
        <name>Ca(2+)</name>
        <dbReference type="ChEBI" id="CHEBI:29108"/>
        <label>1</label>
    </ligand>
</feature>
<feature type="binding site" evidence="4">
    <location>
        <position position="315"/>
    </location>
    <ligand>
        <name>Ca(2+)</name>
        <dbReference type="ChEBI" id="CHEBI:29108"/>
        <label>1</label>
    </ligand>
</feature>
<evidence type="ECO:0000313" key="8">
    <source>
        <dbReference type="EMBL" id="RBW70755.1"/>
    </source>
</evidence>
<reference evidence="8 9" key="1">
    <citation type="submission" date="2018-07" db="EMBL/GenBank/DDBJ databases">
        <title>Lottiidibacillus patelloidae gen. nov., sp. nov., isolated from the intestinal tract of a marine limpet and the reclassification of B. taeanensis BH030017T, B. algicola KMM 3737T and B. hwajinpoensis SW-72T as genus Lottiidibacillus.</title>
        <authorList>
            <person name="Liu R."/>
            <person name="Huang Z."/>
        </authorList>
    </citation>
    <scope>NUCLEOTIDE SEQUENCE [LARGE SCALE GENOMIC DNA]</scope>
    <source>
        <strain evidence="8 9">BH030017</strain>
    </source>
</reference>
<keyword evidence="7" id="KW-0732">Signal</keyword>
<feature type="site" description="Transition state stabilizer" evidence="5">
    <location>
        <position position="232"/>
    </location>
</feature>
<feature type="binding site" evidence="3">
    <location>
        <position position="150"/>
    </location>
    <ligand>
        <name>substrate</name>
    </ligand>
</feature>
<evidence type="ECO:0000256" key="5">
    <source>
        <dbReference type="PIRSR" id="PIRSR603469-4"/>
    </source>
</evidence>
<keyword evidence="9" id="KW-1185">Reference proteome</keyword>
<comment type="similarity">
    <text evidence="1 6">Belongs to the glycosyl hydrolase 68 family.</text>
</comment>
<dbReference type="InterPro" id="IPR003469">
    <property type="entry name" value="Glyco_hydro_68"/>
</dbReference>
<evidence type="ECO:0000256" key="1">
    <source>
        <dbReference type="ARBA" id="ARBA00006775"/>
    </source>
</evidence>
<keyword evidence="4" id="KW-0106">Calcium</keyword>
<dbReference type="GO" id="GO:0009758">
    <property type="term" value="P:carbohydrate utilization"/>
    <property type="evidence" value="ECO:0007669"/>
    <property type="project" value="InterPro"/>
</dbReference>
<name>A0A366Y054_9BACI</name>
<feature type="chain" id="PRO_5016844791" evidence="7">
    <location>
        <begin position="37"/>
        <end position="451"/>
    </location>
</feature>
<dbReference type="GO" id="GO:0016787">
    <property type="term" value="F:hydrolase activity"/>
    <property type="evidence" value="ECO:0007669"/>
    <property type="project" value="UniProtKB-KW"/>
</dbReference>
<proteinExistence type="inferred from homology"/>
<protein>
    <submittedName>
        <fullName evidence="8">Glycoside hydrolase family 68 protein</fullName>
    </submittedName>
</protein>
<accession>A0A366Y054</accession>
<dbReference type="InterPro" id="IPR023296">
    <property type="entry name" value="Glyco_hydro_beta-prop_sf"/>
</dbReference>
<feature type="binding site" evidence="3">
    <location>
        <begin position="231"/>
        <end position="232"/>
    </location>
    <ligand>
        <name>substrate</name>
    </ligand>
</feature>
<feature type="binding site" evidence="3">
    <location>
        <position position="79"/>
    </location>
    <ligand>
        <name>substrate</name>
    </ligand>
</feature>
<keyword evidence="8" id="KW-0378">Hydrolase</keyword>
<keyword evidence="4" id="KW-0479">Metal-binding</keyword>
<feature type="active site" description="Proton donor/acceptor" evidence="2">
    <location>
        <position position="318"/>
    </location>
</feature>
<gene>
    <name evidence="8" type="ORF">DS031_04540</name>
</gene>
<evidence type="ECO:0000256" key="4">
    <source>
        <dbReference type="PIRSR" id="PIRSR603469-3"/>
    </source>
</evidence>
<dbReference type="Gene3D" id="2.115.10.20">
    <property type="entry name" value="Glycosyl hydrolase domain, family 43"/>
    <property type="match status" value="1"/>
</dbReference>
<comment type="caution">
    <text evidence="8">The sequence shown here is derived from an EMBL/GenBank/DDBJ whole genome shotgun (WGS) entry which is preliminary data.</text>
</comment>
<evidence type="ECO:0000256" key="7">
    <source>
        <dbReference type="SAM" id="SignalP"/>
    </source>
</evidence>
<dbReference type="GO" id="GO:0050053">
    <property type="term" value="F:levansucrase activity"/>
    <property type="evidence" value="ECO:0007669"/>
    <property type="project" value="InterPro"/>
</dbReference>
<feature type="binding site" evidence="3">
    <location>
        <begin position="316"/>
        <end position="318"/>
    </location>
    <ligand>
        <name>substrate</name>
    </ligand>
</feature>
<dbReference type="CDD" id="cd08997">
    <property type="entry name" value="GH68"/>
    <property type="match status" value="1"/>
</dbReference>
<comment type="cofactor">
    <cofactor evidence="4">
        <name>Ca(2+)</name>
        <dbReference type="ChEBI" id="CHEBI:29108"/>
    </cofactor>
</comment>
<feature type="signal peptide" evidence="7">
    <location>
        <begin position="1"/>
        <end position="36"/>
    </location>
</feature>